<accession>A0A7W3TA85</accession>
<feature type="transmembrane region" description="Helical" evidence="2">
    <location>
        <begin position="87"/>
        <end position="108"/>
    </location>
</feature>
<dbReference type="AlphaFoldDB" id="A0A7W3TA85"/>
<reference evidence="4" key="1">
    <citation type="submission" date="2019-10" db="EMBL/GenBank/DDBJ databases">
        <title>Streptomyces sp. nov., a novel actinobacterium isolated from alkaline environment.</title>
        <authorList>
            <person name="Golinska P."/>
        </authorList>
    </citation>
    <scope>NUCLEOTIDE SEQUENCE [LARGE SCALE GENOMIC DNA]</scope>
    <source>
        <strain evidence="4">DSM 42118</strain>
    </source>
</reference>
<name>A0A7W3TA85_9ACTN</name>
<protein>
    <submittedName>
        <fullName evidence="3">Uncharacterized protein</fullName>
    </submittedName>
</protein>
<gene>
    <name evidence="3" type="ORF">FNQ90_02480</name>
</gene>
<keyword evidence="2" id="KW-0812">Transmembrane</keyword>
<keyword evidence="2" id="KW-0472">Membrane</keyword>
<dbReference type="RefSeq" id="WP_182604734.1">
    <property type="nucleotide sequence ID" value="NZ_VKHT01000034.1"/>
</dbReference>
<evidence type="ECO:0000256" key="1">
    <source>
        <dbReference type="SAM" id="MobiDB-lite"/>
    </source>
</evidence>
<feature type="compositionally biased region" description="Basic residues" evidence="1">
    <location>
        <begin position="28"/>
        <end position="37"/>
    </location>
</feature>
<feature type="region of interest" description="Disordered" evidence="1">
    <location>
        <begin position="28"/>
        <end position="53"/>
    </location>
</feature>
<dbReference type="EMBL" id="VKHT01000034">
    <property type="protein sequence ID" value="MBB0243002.1"/>
    <property type="molecule type" value="Genomic_DNA"/>
</dbReference>
<feature type="transmembrane region" description="Helical" evidence="2">
    <location>
        <begin position="63"/>
        <end position="81"/>
    </location>
</feature>
<evidence type="ECO:0000313" key="3">
    <source>
        <dbReference type="EMBL" id="MBB0243002.1"/>
    </source>
</evidence>
<keyword evidence="2" id="KW-1133">Transmembrane helix</keyword>
<sequence length="154" mass="16776">MTATGTKPFKVQIKTRDGRTKQFKAAHTHDTKAKRRAGLTSAGKPQQTVPKTGRNRWWARPRVVVVGNSLTLVTAGVITVYTKYGPVACVVVLVVASWGVCKVFPVIVRALEMAARARSAVRRIKGRGEDSVPGQLAGVRVPSDRVRLSENDDE</sequence>
<organism evidence="3 4">
    <name type="scientific">Streptomyces alkaliphilus</name>
    <dbReference type="NCBI Taxonomy" id="1472722"/>
    <lineage>
        <taxon>Bacteria</taxon>
        <taxon>Bacillati</taxon>
        <taxon>Actinomycetota</taxon>
        <taxon>Actinomycetes</taxon>
        <taxon>Kitasatosporales</taxon>
        <taxon>Streptomycetaceae</taxon>
        <taxon>Streptomyces</taxon>
    </lineage>
</organism>
<evidence type="ECO:0000313" key="4">
    <source>
        <dbReference type="Proteomes" id="UP000538929"/>
    </source>
</evidence>
<evidence type="ECO:0000256" key="2">
    <source>
        <dbReference type="SAM" id="Phobius"/>
    </source>
</evidence>
<keyword evidence="4" id="KW-1185">Reference proteome</keyword>
<proteinExistence type="predicted"/>
<dbReference type="Proteomes" id="UP000538929">
    <property type="component" value="Unassembled WGS sequence"/>
</dbReference>
<comment type="caution">
    <text evidence="3">The sequence shown here is derived from an EMBL/GenBank/DDBJ whole genome shotgun (WGS) entry which is preliminary data.</text>
</comment>